<evidence type="ECO:0000313" key="2">
    <source>
        <dbReference type="EMBL" id="BDG05994.1"/>
    </source>
</evidence>
<dbReference type="Proteomes" id="UP001162891">
    <property type="component" value="Chromosome"/>
</dbReference>
<accession>A0ABN6MYF2</accession>
<evidence type="ECO:0000313" key="3">
    <source>
        <dbReference type="Proteomes" id="UP001162891"/>
    </source>
</evidence>
<organism evidence="2 3">
    <name type="scientific">Anaeromyxobacter oryzae</name>
    <dbReference type="NCBI Taxonomy" id="2918170"/>
    <lineage>
        <taxon>Bacteria</taxon>
        <taxon>Pseudomonadati</taxon>
        <taxon>Myxococcota</taxon>
        <taxon>Myxococcia</taxon>
        <taxon>Myxococcales</taxon>
        <taxon>Cystobacterineae</taxon>
        <taxon>Anaeromyxobacteraceae</taxon>
        <taxon>Anaeromyxobacter</taxon>
    </lineage>
</organism>
<evidence type="ECO:0000256" key="1">
    <source>
        <dbReference type="SAM" id="Phobius"/>
    </source>
</evidence>
<sequence length="94" mass="10283">MTIVQVWFVFGSYLWGEMLLGFPALKREAILALGAVLLVANYVVLRRRGWEEFEKRFALCSARSRLGWLAVAGTASVAAFSVFLGAGTAARSGR</sequence>
<gene>
    <name evidence="2" type="ORF">AMOR_49900</name>
</gene>
<keyword evidence="1" id="KW-0812">Transmembrane</keyword>
<name>A0ABN6MYF2_9BACT</name>
<keyword evidence="1" id="KW-0472">Membrane</keyword>
<feature type="transmembrane region" description="Helical" evidence="1">
    <location>
        <begin position="29"/>
        <end position="45"/>
    </location>
</feature>
<proteinExistence type="predicted"/>
<dbReference type="RefSeq" id="WP_248355228.1">
    <property type="nucleotide sequence ID" value="NZ_AP025591.1"/>
</dbReference>
<keyword evidence="3" id="KW-1185">Reference proteome</keyword>
<dbReference type="EMBL" id="AP025591">
    <property type="protein sequence ID" value="BDG05994.1"/>
    <property type="molecule type" value="Genomic_DNA"/>
</dbReference>
<feature type="transmembrane region" description="Helical" evidence="1">
    <location>
        <begin position="66"/>
        <end position="90"/>
    </location>
</feature>
<reference evidence="3" key="1">
    <citation type="journal article" date="2022" name="Int. J. Syst. Evol. Microbiol.">
        <title>Anaeromyxobacter oryzae sp. nov., Anaeromyxobacter diazotrophicus sp. nov. and Anaeromyxobacter paludicola sp. nov., isolated from paddy soils.</title>
        <authorList>
            <person name="Itoh H."/>
            <person name="Xu Z."/>
            <person name="Mise K."/>
            <person name="Masuda Y."/>
            <person name="Ushijima N."/>
            <person name="Hayakawa C."/>
            <person name="Shiratori Y."/>
            <person name="Senoo K."/>
        </authorList>
    </citation>
    <scope>NUCLEOTIDE SEQUENCE [LARGE SCALE GENOMIC DNA]</scope>
    <source>
        <strain evidence="3">Red232</strain>
    </source>
</reference>
<protein>
    <submittedName>
        <fullName evidence="2">Uncharacterized protein</fullName>
    </submittedName>
</protein>
<keyword evidence="1" id="KW-1133">Transmembrane helix</keyword>